<evidence type="ECO:0008006" key="9">
    <source>
        <dbReference type="Google" id="ProtNLM"/>
    </source>
</evidence>
<reference evidence="7" key="1">
    <citation type="submission" date="2019-07" db="EMBL/GenBank/DDBJ databases">
        <authorList>
            <person name="Dittberner H."/>
        </authorList>
    </citation>
    <scope>NUCLEOTIDE SEQUENCE [LARGE SCALE GENOMIC DNA]</scope>
</reference>
<feature type="domain" description="Phorbol-ester/DAG-type" evidence="5">
    <location>
        <begin position="33"/>
        <end position="77"/>
    </location>
</feature>
<dbReference type="Proteomes" id="UP000489600">
    <property type="component" value="Unassembled WGS sequence"/>
</dbReference>
<evidence type="ECO:0000259" key="5">
    <source>
        <dbReference type="SMART" id="SM00109"/>
    </source>
</evidence>
<dbReference type="Pfam" id="PF22926">
    <property type="entry name" value="C1-like_CT"/>
    <property type="match status" value="1"/>
</dbReference>
<dbReference type="AlphaFoldDB" id="A0A565CSG5"/>
<dbReference type="PANTHER" id="PTHR32410:SF159">
    <property type="entry name" value="CYSTEINE_HISTIDINE-RICH C1 DOMAIN FAMILY PROTEIN"/>
    <property type="match status" value="1"/>
</dbReference>
<evidence type="ECO:0000256" key="4">
    <source>
        <dbReference type="ARBA" id="ARBA00022833"/>
    </source>
</evidence>
<dbReference type="SMART" id="SM00249">
    <property type="entry name" value="PHD"/>
    <property type="match status" value="3"/>
</dbReference>
<dbReference type="Pfam" id="PF03107">
    <property type="entry name" value="C1_2"/>
    <property type="match status" value="4"/>
</dbReference>
<dbReference type="InterPro" id="IPR004146">
    <property type="entry name" value="DC1"/>
</dbReference>
<protein>
    <recommendedName>
        <fullName evidence="9">Phorbol-ester/DAG-type domain-containing protein</fullName>
    </recommendedName>
</protein>
<dbReference type="InterPro" id="IPR001965">
    <property type="entry name" value="Znf_PHD"/>
</dbReference>
<keyword evidence="1" id="KW-0479">Metal-binding</keyword>
<feature type="domain" description="Phorbol-ester/DAG-type" evidence="5">
    <location>
        <begin position="83"/>
        <end position="134"/>
    </location>
</feature>
<comment type="caution">
    <text evidence="7">The sequence shown here is derived from an EMBL/GenBank/DDBJ whole genome shotgun (WGS) entry which is preliminary data.</text>
</comment>
<keyword evidence="4" id="KW-0862">Zinc</keyword>
<dbReference type="InterPro" id="IPR053192">
    <property type="entry name" value="Vacuole_Formation_Reg"/>
</dbReference>
<feature type="domain" description="Zinc finger PHD-type" evidence="6">
    <location>
        <begin position="185"/>
        <end position="247"/>
    </location>
</feature>
<dbReference type="InterPro" id="IPR046349">
    <property type="entry name" value="C1-like_sf"/>
</dbReference>
<organism evidence="7 8">
    <name type="scientific">Arabis nemorensis</name>
    <dbReference type="NCBI Taxonomy" id="586526"/>
    <lineage>
        <taxon>Eukaryota</taxon>
        <taxon>Viridiplantae</taxon>
        <taxon>Streptophyta</taxon>
        <taxon>Embryophyta</taxon>
        <taxon>Tracheophyta</taxon>
        <taxon>Spermatophyta</taxon>
        <taxon>Magnoliopsida</taxon>
        <taxon>eudicotyledons</taxon>
        <taxon>Gunneridae</taxon>
        <taxon>Pentapetalae</taxon>
        <taxon>rosids</taxon>
        <taxon>malvids</taxon>
        <taxon>Brassicales</taxon>
        <taxon>Brassicaceae</taxon>
        <taxon>Arabideae</taxon>
        <taxon>Arabis</taxon>
    </lineage>
</organism>
<name>A0A565CSG5_9BRAS</name>
<dbReference type="SMART" id="SM00109">
    <property type="entry name" value="C1"/>
    <property type="match status" value="3"/>
</dbReference>
<evidence type="ECO:0000256" key="3">
    <source>
        <dbReference type="ARBA" id="ARBA00022771"/>
    </source>
</evidence>
<evidence type="ECO:0000313" key="7">
    <source>
        <dbReference type="EMBL" id="VVB16655.1"/>
    </source>
</evidence>
<dbReference type="PANTHER" id="PTHR32410">
    <property type="entry name" value="CYSTEINE/HISTIDINE-RICH C1 DOMAIN FAMILY PROTEIN"/>
    <property type="match status" value="1"/>
</dbReference>
<evidence type="ECO:0000256" key="1">
    <source>
        <dbReference type="ARBA" id="ARBA00022723"/>
    </source>
</evidence>
<evidence type="ECO:0000256" key="2">
    <source>
        <dbReference type="ARBA" id="ARBA00022737"/>
    </source>
</evidence>
<dbReference type="GO" id="GO:0008270">
    <property type="term" value="F:zinc ion binding"/>
    <property type="evidence" value="ECO:0007669"/>
    <property type="project" value="UniProtKB-KW"/>
</dbReference>
<dbReference type="EMBL" id="CABITT030000008">
    <property type="protein sequence ID" value="VVB16655.1"/>
    <property type="molecule type" value="Genomic_DNA"/>
</dbReference>
<proteinExistence type="predicted"/>
<keyword evidence="2" id="KW-0677">Repeat</keyword>
<dbReference type="InterPro" id="IPR002219">
    <property type="entry name" value="PKC_DAG/PE"/>
</dbReference>
<sequence length="454" mass="51455">MLYHCSICDISLCIICTKSPPPLIIENAKTHKHPLTFVTRLVSCTCNVCGVPDAILPYMCLQCGFAVHPRCIDFPQVININRHDHRISFTHHIGHGYLKCGVCRKPLCQYNGAYSCLVCPNYAVHSRCATRYGVWDGAELKGKPEIVEDIAPFEVVGDDLIRHFSHDKHTLRLHTKHIIHDDSTRCEACSHPVGFDPIYSCEECCFILHERCANLPVKKRLVYHSLPFLLQGPGNGVHKVLDCRLCGKYFTGFEYKSQEKTPQHIDLHCSFFSEPFVHGGHSHPLYFVFQYGESHRCDSCDRKIFGHMLSCDVCGCTLCLRCASLPVKIKHRNDEHPLTLCCGEKANGKYWCDICEGELDPSKWFYTCFDCGGTAHAECVLGDFSRLIPGSIIDFYGHKLEVVLNNHNTRPLCSMCRSRCKVSVILQLCTSSSVYYFCSRSCLIGHFRSYLLKV</sequence>
<feature type="domain" description="Zinc finger PHD-type" evidence="6">
    <location>
        <begin position="45"/>
        <end position="104"/>
    </location>
</feature>
<dbReference type="OrthoDB" id="938199at2759"/>
<evidence type="ECO:0000259" key="6">
    <source>
        <dbReference type="SMART" id="SM00249"/>
    </source>
</evidence>
<evidence type="ECO:0000313" key="8">
    <source>
        <dbReference type="Proteomes" id="UP000489600"/>
    </source>
</evidence>
<keyword evidence="8" id="KW-1185">Reference proteome</keyword>
<dbReference type="SUPFAM" id="SSF57889">
    <property type="entry name" value="Cysteine-rich domain"/>
    <property type="match status" value="3"/>
</dbReference>
<keyword evidence="3" id="KW-0863">Zinc-finger</keyword>
<feature type="domain" description="Phorbol-ester/DAG-type" evidence="5">
    <location>
        <begin position="169"/>
        <end position="218"/>
    </location>
</feature>
<accession>A0A565CSG5</accession>
<feature type="domain" description="Zinc finger PHD-type" evidence="6">
    <location>
        <begin position="296"/>
        <end position="356"/>
    </location>
</feature>
<dbReference type="InterPro" id="IPR054483">
    <property type="entry name" value="DC1-like_CT"/>
</dbReference>
<gene>
    <name evidence="7" type="ORF">ANE_LOCUS27099</name>
</gene>